<dbReference type="Pfam" id="PF13540">
    <property type="entry name" value="RCC1_2"/>
    <property type="match status" value="1"/>
</dbReference>
<dbReference type="Proteomes" id="UP000799772">
    <property type="component" value="Unassembled WGS sequence"/>
</dbReference>
<dbReference type="InterPro" id="IPR009091">
    <property type="entry name" value="RCC1/BLIP-II"/>
</dbReference>
<name>A0A9P4M4C6_9PEZI</name>
<dbReference type="OrthoDB" id="5370059at2759"/>
<dbReference type="AlphaFoldDB" id="A0A9P4M4C6"/>
<feature type="repeat" description="RCC1" evidence="1">
    <location>
        <begin position="162"/>
        <end position="217"/>
    </location>
</feature>
<dbReference type="InterPro" id="IPR000408">
    <property type="entry name" value="Reg_chr_condens"/>
</dbReference>
<sequence>MEPNLLEENKLILFGHDYSNRDTKGVSIPIDFPVRCTFESDKPAHVGIVSTKGELYFITRNEDSNPSSRFSLERQGDDDSPILSYAAVTATNRTCISFLQSPASQLIHLLEFEHFSDFLHWFSNPSSFAETDLKQPTHYMVQGRITGLHAGATSFTMLTEAGNVYTWTNDARHNRCLGRSPNEESPSDRPGLIDALGGVPISKVAVGGWMSAALSQDKDVYVWGREKPKENPERMAALPGNDEDLKLVDLGDDIDFEDVGVGSGHAVLLASNGKVFVAGENDNGQFGFETNDKKFESDWREIEDLRDRKVKQVWCGYSTTFALVAN</sequence>
<gene>
    <name evidence="2" type="ORF">NA57DRAFT_58627</name>
</gene>
<dbReference type="PANTHER" id="PTHR45982:SF1">
    <property type="entry name" value="REGULATOR OF CHROMOSOME CONDENSATION"/>
    <property type="match status" value="1"/>
</dbReference>
<comment type="caution">
    <text evidence="2">The sequence shown here is derived from an EMBL/GenBank/DDBJ whole genome shotgun (WGS) entry which is preliminary data.</text>
</comment>
<evidence type="ECO:0000256" key="1">
    <source>
        <dbReference type="PROSITE-ProRule" id="PRU00235"/>
    </source>
</evidence>
<dbReference type="PANTHER" id="PTHR45982">
    <property type="entry name" value="REGULATOR OF CHROMOSOME CONDENSATION"/>
    <property type="match status" value="1"/>
</dbReference>
<protein>
    <submittedName>
        <fullName evidence="2">RCC1/BLIP-II</fullName>
    </submittedName>
</protein>
<dbReference type="SUPFAM" id="SSF50985">
    <property type="entry name" value="RCC1/BLIP-II"/>
    <property type="match status" value="1"/>
</dbReference>
<proteinExistence type="predicted"/>
<keyword evidence="3" id="KW-1185">Reference proteome</keyword>
<dbReference type="InterPro" id="IPR051553">
    <property type="entry name" value="Ran_GTPase-activating"/>
</dbReference>
<organism evidence="2 3">
    <name type="scientific">Rhizodiscina lignyota</name>
    <dbReference type="NCBI Taxonomy" id="1504668"/>
    <lineage>
        <taxon>Eukaryota</taxon>
        <taxon>Fungi</taxon>
        <taxon>Dikarya</taxon>
        <taxon>Ascomycota</taxon>
        <taxon>Pezizomycotina</taxon>
        <taxon>Dothideomycetes</taxon>
        <taxon>Pleosporomycetidae</taxon>
        <taxon>Aulographales</taxon>
        <taxon>Rhizodiscinaceae</taxon>
        <taxon>Rhizodiscina</taxon>
    </lineage>
</organism>
<dbReference type="Gene3D" id="2.130.10.30">
    <property type="entry name" value="Regulator of chromosome condensation 1/beta-lactamase-inhibitor protein II"/>
    <property type="match status" value="1"/>
</dbReference>
<reference evidence="2" key="1">
    <citation type="journal article" date="2020" name="Stud. Mycol.">
        <title>101 Dothideomycetes genomes: a test case for predicting lifestyles and emergence of pathogens.</title>
        <authorList>
            <person name="Haridas S."/>
            <person name="Albert R."/>
            <person name="Binder M."/>
            <person name="Bloem J."/>
            <person name="Labutti K."/>
            <person name="Salamov A."/>
            <person name="Andreopoulos B."/>
            <person name="Baker S."/>
            <person name="Barry K."/>
            <person name="Bills G."/>
            <person name="Bluhm B."/>
            <person name="Cannon C."/>
            <person name="Castanera R."/>
            <person name="Culley D."/>
            <person name="Daum C."/>
            <person name="Ezra D."/>
            <person name="Gonzalez J."/>
            <person name="Henrissat B."/>
            <person name="Kuo A."/>
            <person name="Liang C."/>
            <person name="Lipzen A."/>
            <person name="Lutzoni F."/>
            <person name="Magnuson J."/>
            <person name="Mondo S."/>
            <person name="Nolan M."/>
            <person name="Ohm R."/>
            <person name="Pangilinan J."/>
            <person name="Park H.-J."/>
            <person name="Ramirez L."/>
            <person name="Alfaro M."/>
            <person name="Sun H."/>
            <person name="Tritt A."/>
            <person name="Yoshinaga Y."/>
            <person name="Zwiers L.-H."/>
            <person name="Turgeon B."/>
            <person name="Goodwin S."/>
            <person name="Spatafora J."/>
            <person name="Crous P."/>
            <person name="Grigoriev I."/>
        </authorList>
    </citation>
    <scope>NUCLEOTIDE SEQUENCE</scope>
    <source>
        <strain evidence="2">CBS 133067</strain>
    </source>
</reference>
<evidence type="ECO:0000313" key="3">
    <source>
        <dbReference type="Proteomes" id="UP000799772"/>
    </source>
</evidence>
<evidence type="ECO:0000313" key="2">
    <source>
        <dbReference type="EMBL" id="KAF2096733.1"/>
    </source>
</evidence>
<accession>A0A9P4M4C6</accession>
<dbReference type="PROSITE" id="PS50012">
    <property type="entry name" value="RCC1_3"/>
    <property type="match status" value="2"/>
</dbReference>
<dbReference type="EMBL" id="ML978129">
    <property type="protein sequence ID" value="KAF2096733.1"/>
    <property type="molecule type" value="Genomic_DNA"/>
</dbReference>
<feature type="repeat" description="RCC1" evidence="1">
    <location>
        <begin position="273"/>
        <end position="326"/>
    </location>
</feature>